<proteinExistence type="predicted"/>
<keyword evidence="1" id="KW-1133">Transmembrane helix</keyword>
<keyword evidence="4" id="KW-1185">Reference proteome</keyword>
<keyword evidence="1" id="KW-0472">Membrane</keyword>
<dbReference type="PANTHER" id="PTHR31840:SF1">
    <property type="entry name" value="COILED-COIL DOMAIN-CONTAINING PROTEIN 97"/>
    <property type="match status" value="1"/>
</dbReference>
<evidence type="ECO:0000313" key="3">
    <source>
        <dbReference type="EMBL" id="KAK7597817.1"/>
    </source>
</evidence>
<comment type="caution">
    <text evidence="3">The sequence shown here is derived from an EMBL/GenBank/DDBJ whole genome shotgun (WGS) entry which is preliminary data.</text>
</comment>
<name>A0AAN9Y5T6_9HEMI</name>
<keyword evidence="1" id="KW-0812">Transmembrane</keyword>
<protein>
    <recommendedName>
        <fullName evidence="2">CCD97-like C-terminal domain-containing protein</fullName>
    </recommendedName>
</protein>
<dbReference type="InterPro" id="IPR018613">
    <property type="entry name" value="Ccdc97-like"/>
</dbReference>
<dbReference type="AlphaFoldDB" id="A0AAN9Y5T6"/>
<dbReference type="Proteomes" id="UP001367676">
    <property type="component" value="Unassembled WGS sequence"/>
</dbReference>
<evidence type="ECO:0000313" key="4">
    <source>
        <dbReference type="Proteomes" id="UP001367676"/>
    </source>
</evidence>
<sequence length="742" mass="85637">MDVDSVEESVGESETAEAGLRNQLLDYIASLNNVYIKSQQIGEPELSTAEKRSILEEILNRNICTFLSRFGQYLLPIHAPLFENHPDSQSYEVQFYLSKLKNNQYTPPTKVQIKNRRFEAMKRLMSEGEYFSVSEMRKRNPLLFDQLLGNFMKNPERKINDAEHSIANVLLEQIEQDQVAALKQSQIEAEMKEAEEYPVSDDDLESYFSCGGRSKPKTETELWGKTYKSTHVIGRSRWKSKQFLNSQIPKGEDNLTQEEKVLLISEFTSAMFNNFLQGKDEFDYNDVDNNPEYDDVYQCDIDAEEKYFDSESPEDLVPEPEKVEDDEFDKFMKDIEYEVKTENLAESLRKMDSSGHSSQFSAGCLSFRQDSSRCLIFSQLSQFSSNCLNFRLVVSIFGWMSHFSSSCLHFRLDVPTFFQTSQFSSRCLIFRLDVSFFGQLSQFSSGCLIFRSAVSFFVYMSQFSAECLIFRLVVSIFVWLSQFLSGCLNLSQFSAGCLIFRPAVSIFVLMSQLSFKRHNFRLDVSFFGWMSHFSASCLNFLVDVSFFVQLSHFSSICLNFRLSVSFFVWLSQFSSGCLNFCLDVSTFFQTSKFSSRFVSIFGWMSHFSSSCLHFRLDVPTFFQTSQFSSRCLIFRLDVSFFGQLSQFSSGCLIFRSAVSFFVYISQFSAECLIFRLVVSIFVWMSQRSSRRQNFHLDVSFFSQLSQFSSNCLNFRLVVSFFGQLSQFSAGCPNFLPGVKIFV</sequence>
<accession>A0AAN9Y5T6</accession>
<organism evidence="3 4">
    <name type="scientific">Parthenolecanium corni</name>
    <dbReference type="NCBI Taxonomy" id="536013"/>
    <lineage>
        <taxon>Eukaryota</taxon>
        <taxon>Metazoa</taxon>
        <taxon>Ecdysozoa</taxon>
        <taxon>Arthropoda</taxon>
        <taxon>Hexapoda</taxon>
        <taxon>Insecta</taxon>
        <taxon>Pterygota</taxon>
        <taxon>Neoptera</taxon>
        <taxon>Paraneoptera</taxon>
        <taxon>Hemiptera</taxon>
        <taxon>Sternorrhyncha</taxon>
        <taxon>Coccoidea</taxon>
        <taxon>Coccidae</taxon>
        <taxon>Parthenolecanium</taxon>
    </lineage>
</organism>
<dbReference type="InterPro" id="IPR040233">
    <property type="entry name" value="CCD97-like_C"/>
</dbReference>
<evidence type="ECO:0000259" key="2">
    <source>
        <dbReference type="Pfam" id="PF09747"/>
    </source>
</evidence>
<dbReference type="EMBL" id="JBBCAQ010000017">
    <property type="protein sequence ID" value="KAK7597817.1"/>
    <property type="molecule type" value="Genomic_DNA"/>
</dbReference>
<reference evidence="3 4" key="1">
    <citation type="submission" date="2024-03" db="EMBL/GenBank/DDBJ databases">
        <title>Adaptation during the transition from Ophiocordyceps entomopathogen to insect associate is accompanied by gene loss and intensified selection.</title>
        <authorList>
            <person name="Ward C.M."/>
            <person name="Onetto C.A."/>
            <person name="Borneman A.R."/>
        </authorList>
    </citation>
    <scope>NUCLEOTIDE SEQUENCE [LARGE SCALE GENOMIC DNA]</scope>
    <source>
        <strain evidence="3">AWRI1</strain>
        <tissue evidence="3">Single Adult Female</tissue>
    </source>
</reference>
<dbReference type="PANTHER" id="PTHR31840">
    <property type="entry name" value="COILED-COIL DOMAIN-CONTAINING PROTEIN 97"/>
    <property type="match status" value="1"/>
</dbReference>
<gene>
    <name evidence="3" type="ORF">V9T40_010042</name>
</gene>
<dbReference type="Pfam" id="PF09747">
    <property type="entry name" value="CCD97-like_C"/>
    <property type="match status" value="1"/>
</dbReference>
<feature type="transmembrane region" description="Helical" evidence="1">
    <location>
        <begin position="660"/>
        <end position="684"/>
    </location>
</feature>
<feature type="domain" description="CCD97-like C-terminal" evidence="2">
    <location>
        <begin position="115"/>
        <end position="311"/>
    </location>
</feature>
<evidence type="ECO:0000256" key="1">
    <source>
        <dbReference type="SAM" id="Phobius"/>
    </source>
</evidence>